<dbReference type="Gene3D" id="1.10.472.80">
    <property type="entry name" value="Ypt/Rab-GAP domain of gyp1p, domain 3"/>
    <property type="match status" value="1"/>
</dbReference>
<feature type="region of interest" description="Disordered" evidence="1">
    <location>
        <begin position="1412"/>
        <end position="1432"/>
    </location>
</feature>
<feature type="compositionally biased region" description="Low complexity" evidence="1">
    <location>
        <begin position="765"/>
        <end position="774"/>
    </location>
</feature>
<feature type="compositionally biased region" description="Basic and acidic residues" evidence="1">
    <location>
        <begin position="1986"/>
        <end position="2001"/>
    </location>
</feature>
<dbReference type="GO" id="GO:0006886">
    <property type="term" value="P:intracellular protein transport"/>
    <property type="evidence" value="ECO:0007669"/>
    <property type="project" value="TreeGrafter"/>
</dbReference>
<feature type="compositionally biased region" description="Low complexity" evidence="1">
    <location>
        <begin position="1282"/>
        <end position="1308"/>
    </location>
</feature>
<dbReference type="GO" id="GO:0005096">
    <property type="term" value="F:GTPase activator activity"/>
    <property type="evidence" value="ECO:0007669"/>
    <property type="project" value="TreeGrafter"/>
</dbReference>
<proteinExistence type="predicted"/>
<dbReference type="Gene3D" id="1.10.8.270">
    <property type="entry name" value="putative rabgap domain of human tbc1 domain family member 14 like domains"/>
    <property type="match status" value="1"/>
</dbReference>
<feature type="compositionally biased region" description="Basic and acidic residues" evidence="1">
    <location>
        <begin position="1372"/>
        <end position="1387"/>
    </location>
</feature>
<feature type="compositionally biased region" description="Polar residues" evidence="1">
    <location>
        <begin position="1938"/>
        <end position="1954"/>
    </location>
</feature>
<feature type="compositionally biased region" description="Basic and acidic residues" evidence="1">
    <location>
        <begin position="1348"/>
        <end position="1361"/>
    </location>
</feature>
<dbReference type="PANTHER" id="PTHR22957:SF27">
    <property type="entry name" value="TBC1 DOMAIN FAMILY MEMBER 13"/>
    <property type="match status" value="1"/>
</dbReference>
<feature type="compositionally biased region" description="Basic and acidic residues" evidence="1">
    <location>
        <begin position="431"/>
        <end position="441"/>
    </location>
</feature>
<feature type="region of interest" description="Disordered" evidence="1">
    <location>
        <begin position="1"/>
        <end position="74"/>
    </location>
</feature>
<feature type="compositionally biased region" description="Basic and acidic residues" evidence="1">
    <location>
        <begin position="365"/>
        <end position="380"/>
    </location>
</feature>
<feature type="compositionally biased region" description="Low complexity" evidence="1">
    <location>
        <begin position="917"/>
        <end position="932"/>
    </location>
</feature>
<feature type="region of interest" description="Disordered" evidence="1">
    <location>
        <begin position="1019"/>
        <end position="1394"/>
    </location>
</feature>
<dbReference type="SMART" id="SM00164">
    <property type="entry name" value="TBC"/>
    <property type="match status" value="1"/>
</dbReference>
<feature type="compositionally biased region" description="Basic and acidic residues" evidence="1">
    <location>
        <begin position="35"/>
        <end position="46"/>
    </location>
</feature>
<reference evidence="3" key="1">
    <citation type="journal article" date="2015" name="PLoS ONE">
        <title>Comprehensive Evaluation of Toxoplasma gondii VEG and Neospora caninum LIV Genomes with Tachyzoite Stage Transcriptome and Proteome Defines Novel Transcript Features.</title>
        <authorList>
            <person name="Ramaprasad A."/>
            <person name="Mourier T."/>
            <person name="Naeem R."/>
            <person name="Malas T.B."/>
            <person name="Moussa E."/>
            <person name="Panigrahi A."/>
            <person name="Vermont S.J."/>
            <person name="Otto T.D."/>
            <person name="Wastling J."/>
            <person name="Pain A."/>
        </authorList>
    </citation>
    <scope>NUCLEOTIDE SEQUENCE</scope>
    <source>
        <strain evidence="3">Liverpool</strain>
    </source>
</reference>
<feature type="compositionally biased region" description="Basic and acidic residues" evidence="1">
    <location>
        <begin position="2070"/>
        <end position="2094"/>
    </location>
</feature>
<protein>
    <submittedName>
        <fullName evidence="3">TBC1 domain family member 13</fullName>
    </submittedName>
</protein>
<feature type="region of interest" description="Disordered" evidence="1">
    <location>
        <begin position="97"/>
        <end position="116"/>
    </location>
</feature>
<dbReference type="InterPro" id="IPR000195">
    <property type="entry name" value="Rab-GAP-TBC_dom"/>
</dbReference>
<feature type="region of interest" description="Disordered" evidence="1">
    <location>
        <begin position="756"/>
        <end position="795"/>
    </location>
</feature>
<evidence type="ECO:0000259" key="2">
    <source>
        <dbReference type="PROSITE" id="PS50086"/>
    </source>
</evidence>
<accession>A0A0F7UH38</accession>
<evidence type="ECO:0000256" key="1">
    <source>
        <dbReference type="SAM" id="MobiDB-lite"/>
    </source>
</evidence>
<feature type="compositionally biased region" description="Basic and acidic residues" evidence="1">
    <location>
        <begin position="1159"/>
        <end position="1177"/>
    </location>
</feature>
<feature type="region of interest" description="Disordered" evidence="1">
    <location>
        <begin position="1874"/>
        <end position="2094"/>
    </location>
</feature>
<dbReference type="SUPFAM" id="SSF47923">
    <property type="entry name" value="Ypt/Rab-GAP domain of gyp1p"/>
    <property type="match status" value="3"/>
</dbReference>
<feature type="region of interest" description="Disordered" evidence="1">
    <location>
        <begin position="584"/>
        <end position="654"/>
    </location>
</feature>
<feature type="compositionally biased region" description="Basic and acidic residues" evidence="1">
    <location>
        <begin position="2008"/>
        <end position="2040"/>
    </location>
</feature>
<feature type="compositionally biased region" description="Basic and acidic residues" evidence="1">
    <location>
        <begin position="1202"/>
        <end position="1211"/>
    </location>
</feature>
<feature type="compositionally biased region" description="Low complexity" evidence="1">
    <location>
        <begin position="1509"/>
        <end position="1526"/>
    </location>
</feature>
<dbReference type="Pfam" id="PF00566">
    <property type="entry name" value="RabGAP-TBC"/>
    <property type="match status" value="1"/>
</dbReference>
<feature type="compositionally biased region" description="Low complexity" evidence="1">
    <location>
        <begin position="1024"/>
        <end position="1042"/>
    </location>
</feature>
<feature type="domain" description="Rab-GAP TBC" evidence="2">
    <location>
        <begin position="1482"/>
        <end position="1728"/>
    </location>
</feature>
<dbReference type="EMBL" id="LN714483">
    <property type="protein sequence ID" value="CEL67562.1"/>
    <property type="molecule type" value="Genomic_DNA"/>
</dbReference>
<dbReference type="InterPro" id="IPR035969">
    <property type="entry name" value="Rab-GAP_TBC_sf"/>
</dbReference>
<feature type="compositionally biased region" description="Basic and acidic residues" evidence="1">
    <location>
        <begin position="1311"/>
        <end position="1326"/>
    </location>
</feature>
<feature type="compositionally biased region" description="Basic and acidic residues" evidence="1">
    <location>
        <begin position="1129"/>
        <end position="1151"/>
    </location>
</feature>
<feature type="region of interest" description="Disordered" evidence="1">
    <location>
        <begin position="917"/>
        <end position="993"/>
    </location>
</feature>
<feature type="compositionally biased region" description="Low complexity" evidence="1">
    <location>
        <begin position="1331"/>
        <end position="1347"/>
    </location>
</feature>
<feature type="region of interest" description="Disordered" evidence="1">
    <location>
        <begin position="405"/>
        <end position="458"/>
    </location>
</feature>
<name>A0A0F7UH38_NEOCL</name>
<organism evidence="3">
    <name type="scientific">Neospora caninum (strain Liverpool)</name>
    <dbReference type="NCBI Taxonomy" id="572307"/>
    <lineage>
        <taxon>Eukaryota</taxon>
        <taxon>Sar</taxon>
        <taxon>Alveolata</taxon>
        <taxon>Apicomplexa</taxon>
        <taxon>Conoidasida</taxon>
        <taxon>Coccidia</taxon>
        <taxon>Eucoccidiorida</taxon>
        <taxon>Eimeriorina</taxon>
        <taxon>Sarcocystidae</taxon>
        <taxon>Neospora</taxon>
    </lineage>
</organism>
<feature type="compositionally biased region" description="Low complexity" evidence="1">
    <location>
        <begin position="616"/>
        <end position="654"/>
    </location>
</feature>
<gene>
    <name evidence="3" type="ORF">BN1204_033610</name>
</gene>
<feature type="region of interest" description="Disordered" evidence="1">
    <location>
        <begin position="697"/>
        <end position="737"/>
    </location>
</feature>
<evidence type="ECO:0000313" key="3">
    <source>
        <dbReference type="EMBL" id="CEL67562.1"/>
    </source>
</evidence>
<sequence>MNMEQAWRGGGGQPESRSNSSQNLSEEGRVWLVENQHEGEENRRGEGGAGPSSQLFENPNVPGRPPACLRSLNSHDAPGFSVSSVAACPWSEVIEAPPSTSATLSPSSPSPAFSSASSAVTSSSASFSSFPTARSSVSQVPRASQRFAVPLDAAAGRALHSTFPESSFPSSLLVGDAAACSASLLNSESPVSASSHLAAHPSPLHAPSPSCHAKISSQQSSSAFPGSGVPGDASSRRRGREADDGNPQGAHRSCVASFHIPAPETTEAPGMPSVRREAEIPALEKTQEKREAVTHSLVVGDPAGHAEESKAREEMRRQACEERHQEAKDRERGGNGQERQTERSEAERKSDESLIDFVEKVGASSRDETQKAKGFHCRDERGECPSFPELEKRWTEEQHYCDFSDAQTRREDEELSAKERNPRAAADVEPDAGKGAEENKEGASFGETAPRGSPPLTGEETLAALQKHVHHLLAREAGATVRTRLASCADALRDAPLDLGKLRRLCAAGMPDLCPAIRAMYWRILLGYLSLDPSRWQDDIDRKRSAYQSYKEDFIKEPELVRRLRQTGPSRTKVERNASVLSSLGRSVASQAPPSPAPDPLSSAPRDPKIAGDGEASSPSSPEVSVVSSTSSPSSLPSLSSRPSSLSSAPSLSSSASTKHVQSLLAALVAAPPAEEGLQTNPSLDSDAQERTPLFGEALDSLPPTRPASASSPLCPAKHSSSSLFADTASPPAVHSSSASSCASLPSCLARSSPPLFPEQDEASRPSVASSRAVPRAERCMQASHSQASPSPPAVSILQGRQLVTRPLNLEVVKDHPLSQQTSSEWRSYWDDADIFDQINKDVFRTRPELAFFNYDPALSLQHQHERLVRAVQTPSGHRRAAATLACESADTEEEPIPLLVDYETLMLQKAASQRVRTVSESSVSSGASSARHATKSGGFSLRNAFRSRKHNASPGDPVQPRSPSSLYGFAPPHGLPSSFASPGQADGLAGDVDSLHVSPCGASALPSGLREASPRSAAKHAFSLSPRSLSLSPSRGKSHSLQCATTYLSRDNVRGRCASPRRTPATSSSKLGHRPSSPLVRFFTSGIVSPRRSRRSGPGGSPRRQRPPTDEDVPLLEGLQESAWRSPPEAEERRASSNLVENREGGRGGGDETAEGSPARHAEAKEGETKRDETGRGPRPSDNWPPEQDPFSILTAGKGAHSPEGKKGETEDVGAAFTPDRRAGKTARAGDLPTFNLAESDRTSAKVLQPKRQDQLSGQEGQRPGIRTHPPLEASVSGDAPSTDSVSTTRTRASSTSFPSSFSSLASQEVHGHALEVGPGHERDAQQVASSSPLPSRSWRLGSLPRHPVEAQEGAKRGGETPETARALAEGIREKPETSPGEDTRWGTDGSTVRAGDALFPAITTLSAAPGLASQPEFDKPSDGIIVSDGGRRVNSQKMPFVVSGEICESERASAAAPAPGLGGEGPVDSERRETLDCPPQEEGPVREDRKKRPSGASADVACLRAPHGASLPSSSSESGPHALSNDGADSHPEEIVPLLQPCRAPAGMQDTCDLLEPRRHYDLLGRVLFVYAKVNPGIRYVQGMNELLAPIYYVIMSDPLCTDPLQARQDKRDLKGMRPAKPLHAEAEIFFCFTELMQEQRDAFCKALDPTDNGVSGRISRLSSLLKKKDSAVWTHLEAIGVDPQFYALRWLLLMLTQARKTKLETRFEFQLPDVLVLWDAFIADDGWPLPLLYYVCVAMIRWLRPALLAGDFTACMKLLQHLPAFDPQVLLGAAVRMREEDIAAGHGAVSADVPSSSAGRPPWLNGLERLDPLRTRAQLHAFPSSRLQVSPLFGRLKNAGNALSAFASPPALPGPPSSSLLSRFANGLVGTREGGSVAPVEPNDRGRGRGVSQAKPEDEPECEAETAEIGGDSREVATRSCVPPKNPETEEKPTSTIANTPLSGTARTGSGNLHALVAFEEARHERQLAGRTMPSSPSLRAGGLERGDQETERGREGVGRGGRSLLRERGEADRENEERDRKEREQERRRREEERRRQVIGSLPGTFMTGGKAKAEGKNSSVAATSFEREEEGKRYEEGSETRREREDRFNSRSLFPWRRSEEPGERDRDFEGTLSSLGEKLGELRSFAVKSFVADTARALWAAGTGSGENFNQGREKGTEGERD</sequence>
<feature type="compositionally biased region" description="Basic and acidic residues" evidence="1">
    <location>
        <begin position="304"/>
        <end position="352"/>
    </location>
</feature>
<feature type="region of interest" description="Disordered" evidence="1">
    <location>
        <begin position="2147"/>
        <end position="2168"/>
    </location>
</feature>
<feature type="compositionally biased region" description="Low complexity" evidence="1">
    <location>
        <begin position="194"/>
        <end position="222"/>
    </location>
</feature>
<feature type="compositionally biased region" description="Polar residues" evidence="1">
    <location>
        <begin position="15"/>
        <end position="25"/>
    </location>
</feature>
<dbReference type="PANTHER" id="PTHR22957">
    <property type="entry name" value="TBC1 DOMAIN FAMILY MEMBER GTPASE-ACTIVATING PROTEIN"/>
    <property type="match status" value="1"/>
</dbReference>
<feature type="region of interest" description="Disordered" evidence="1">
    <location>
        <begin position="1453"/>
        <end position="1535"/>
    </location>
</feature>
<dbReference type="PROSITE" id="PS50086">
    <property type="entry name" value="TBC_RABGAP"/>
    <property type="match status" value="1"/>
</dbReference>
<feature type="compositionally biased region" description="Basic and acidic residues" evidence="1">
    <location>
        <begin position="405"/>
        <end position="422"/>
    </location>
</feature>
<feature type="compositionally biased region" description="Basic and acidic residues" evidence="1">
    <location>
        <begin position="2158"/>
        <end position="2168"/>
    </location>
</feature>
<feature type="region of interest" description="Disordered" evidence="1">
    <location>
        <begin position="194"/>
        <end position="380"/>
    </location>
</feature>